<evidence type="ECO:0008006" key="3">
    <source>
        <dbReference type="Google" id="ProtNLM"/>
    </source>
</evidence>
<sequence length="284" mass="30678">MSYPEPTQLRDQLWSPVQNSALWLGWWVHQVISTDLLLDAFRSVQGPVQLLDATSALTAGIASTEELSGATAPLGDLLRLVRRVTDDVPVSADSRPLVGLVLAGHGDVPALPAGSAAAEAVQRCGAGITLADTDPNTIHVLVPEMKYSEFHESEAVFWQWFVAQGPVPHLPFYSPGEADEHLREAMDRAGELVANSGQSQLRRPDVRLEVGTLADAFGLPGLPPGVSLRASRLLARADYVSAIVETARTSDAGRSFDPMLLPLLRTIRAARMTAVDYAFRELVR</sequence>
<evidence type="ECO:0000313" key="1">
    <source>
        <dbReference type="EMBL" id="MBF4553612.1"/>
    </source>
</evidence>
<proteinExistence type="predicted"/>
<organism evidence="1 2">
    <name type="scientific">Corynebacterium suicordis DSM 45110</name>
    <dbReference type="NCBI Taxonomy" id="1121369"/>
    <lineage>
        <taxon>Bacteria</taxon>
        <taxon>Bacillati</taxon>
        <taxon>Actinomycetota</taxon>
        <taxon>Actinomycetes</taxon>
        <taxon>Mycobacteriales</taxon>
        <taxon>Corynebacteriaceae</taxon>
        <taxon>Corynebacterium</taxon>
    </lineage>
</organism>
<dbReference type="RefSeq" id="WP_194556395.1">
    <property type="nucleotide sequence ID" value="NZ_JADKMY010000001.1"/>
</dbReference>
<gene>
    <name evidence="1" type="ORF">IRY30_05890</name>
</gene>
<dbReference type="EMBL" id="JADKMY010000001">
    <property type="protein sequence ID" value="MBF4553612.1"/>
    <property type="molecule type" value="Genomic_DNA"/>
</dbReference>
<accession>A0ABR9ZJQ4</accession>
<reference evidence="1 2" key="1">
    <citation type="submission" date="2020-10" db="EMBL/GenBank/DDBJ databases">
        <title>Novel species in genus Corynebacterium.</title>
        <authorList>
            <person name="Zhang G."/>
        </authorList>
    </citation>
    <scope>NUCLEOTIDE SEQUENCE [LARGE SCALE GENOMIC DNA]</scope>
    <source>
        <strain evidence="1 2">DSM 45110</strain>
    </source>
</reference>
<name>A0ABR9ZJQ4_9CORY</name>
<keyword evidence="2" id="KW-1185">Reference proteome</keyword>
<protein>
    <recommendedName>
        <fullName evidence="3">DUF294 domain-containing protein</fullName>
    </recommendedName>
</protein>
<evidence type="ECO:0000313" key="2">
    <source>
        <dbReference type="Proteomes" id="UP000635902"/>
    </source>
</evidence>
<dbReference type="Proteomes" id="UP000635902">
    <property type="component" value="Unassembled WGS sequence"/>
</dbReference>
<comment type="caution">
    <text evidence="1">The sequence shown here is derived from an EMBL/GenBank/DDBJ whole genome shotgun (WGS) entry which is preliminary data.</text>
</comment>